<dbReference type="Proteomes" id="UP000050761">
    <property type="component" value="Unassembled WGS sequence"/>
</dbReference>
<gene>
    <name evidence="3" type="ORF">HPBE_LOCUS15779</name>
</gene>
<name>A0A183G333_HELPZ</name>
<reference evidence="5" key="2">
    <citation type="submission" date="2019-09" db="UniProtKB">
        <authorList>
            <consortium name="WormBaseParasite"/>
        </authorList>
    </citation>
    <scope>IDENTIFICATION</scope>
</reference>
<organism evidence="4 5">
    <name type="scientific">Heligmosomoides polygyrus</name>
    <name type="common">Parasitic roundworm</name>
    <dbReference type="NCBI Taxonomy" id="6339"/>
    <lineage>
        <taxon>Eukaryota</taxon>
        <taxon>Metazoa</taxon>
        <taxon>Ecdysozoa</taxon>
        <taxon>Nematoda</taxon>
        <taxon>Chromadorea</taxon>
        <taxon>Rhabditida</taxon>
        <taxon>Rhabditina</taxon>
        <taxon>Rhabditomorpha</taxon>
        <taxon>Strongyloidea</taxon>
        <taxon>Heligmosomidae</taxon>
        <taxon>Heligmosomoides</taxon>
    </lineage>
</organism>
<dbReference type="AlphaFoldDB" id="A0A183G333"/>
<feature type="coiled-coil region" evidence="1">
    <location>
        <begin position="216"/>
        <end position="250"/>
    </location>
</feature>
<evidence type="ECO:0000313" key="5">
    <source>
        <dbReference type="WBParaSite" id="HPBE_0001578001-mRNA-1"/>
    </source>
</evidence>
<dbReference type="OrthoDB" id="5857386at2759"/>
<keyword evidence="4" id="KW-1185">Reference proteome</keyword>
<evidence type="ECO:0000256" key="2">
    <source>
        <dbReference type="SAM" id="MobiDB-lite"/>
    </source>
</evidence>
<reference evidence="3 4" key="1">
    <citation type="submission" date="2018-11" db="EMBL/GenBank/DDBJ databases">
        <authorList>
            <consortium name="Pathogen Informatics"/>
        </authorList>
    </citation>
    <scope>NUCLEOTIDE SEQUENCE [LARGE SCALE GENOMIC DNA]</scope>
</reference>
<feature type="region of interest" description="Disordered" evidence="2">
    <location>
        <begin position="280"/>
        <end position="304"/>
    </location>
</feature>
<protein>
    <submittedName>
        <fullName evidence="5">DUF783-domain-containing protein</fullName>
    </submittedName>
</protein>
<dbReference type="WBParaSite" id="HPBE_0001578001-mRNA-1">
    <property type="protein sequence ID" value="HPBE_0001578001-mRNA-1"/>
    <property type="gene ID" value="HPBE_0001578001"/>
</dbReference>
<sequence>MSTVDNYAPYLARLQTDRQRQWPQVQDDLETIYNELQQQVRVASVNHTQWTHLLPDENFLLATPACKVLDTVRLLKGALSAREEIARLGTMYVVTNLLYRNATRGLPISQSELDGKAERVIHLMDEQTEKLNADIFQMEKELYITEKDLRIGSCSSNSEHVKALFRRTFDTLNANEKDKSEQRRALVGEPPLLALSLPPPYAPNTQRHSGPLLRFFQELLGKIEAKAMELEDLKQQIEEKDRKKKAGQLEPVDVAMAEDKTVRAEVDLNDAVYWGRMVEEVREPEEEAPPPALVSDESDEDEEDDDLYLRSVADEEEDEAAVIEQEMIAQEEAREIELRRREEDLQNWVDRMRRDLRDFPSGRGKYNHQGCALHSSARFVKLKENTSPAPARS</sequence>
<proteinExistence type="predicted"/>
<evidence type="ECO:0000313" key="3">
    <source>
        <dbReference type="EMBL" id="VDP03901.1"/>
    </source>
</evidence>
<dbReference type="EMBL" id="UZAH01029040">
    <property type="protein sequence ID" value="VDP03901.1"/>
    <property type="molecule type" value="Genomic_DNA"/>
</dbReference>
<keyword evidence="1" id="KW-0175">Coiled coil</keyword>
<accession>A0A3P7ZXA0</accession>
<evidence type="ECO:0000313" key="4">
    <source>
        <dbReference type="Proteomes" id="UP000050761"/>
    </source>
</evidence>
<accession>A0A183G333</accession>
<evidence type="ECO:0000256" key="1">
    <source>
        <dbReference type="SAM" id="Coils"/>
    </source>
</evidence>